<organism evidence="5 6">
    <name type="scientific">Rhodoferax ferrireducens</name>
    <dbReference type="NCBI Taxonomy" id="192843"/>
    <lineage>
        <taxon>Bacteria</taxon>
        <taxon>Pseudomonadati</taxon>
        <taxon>Pseudomonadota</taxon>
        <taxon>Betaproteobacteria</taxon>
        <taxon>Burkholderiales</taxon>
        <taxon>Comamonadaceae</taxon>
        <taxon>Rhodoferax</taxon>
    </lineage>
</organism>
<name>A0A1W9KR38_9BURK</name>
<sequence>MKRFWAAVCCGCALSASLPASADVYQFIAEDGTPHFSDLPTDSRFRLLLRTEEKVQGATGAKPQRHRPGVVKRRFEVEISAAALANRIDAELLHAVIETESAYNSKAVSPKGALGLMQLMPATARRYGVADPLDAAQNVRGGAQHLRDLLDLFSDNKELALAAYNAGTGAVMAHGRRIPPYAETIRYVPAVLENYQLLRGNKPAAGK</sequence>
<evidence type="ECO:0000259" key="3">
    <source>
        <dbReference type="Pfam" id="PF01464"/>
    </source>
</evidence>
<protein>
    <recommendedName>
        <fullName evidence="7">Lytic transglycosylase</fullName>
    </recommendedName>
</protein>
<dbReference type="Gene3D" id="1.10.530.10">
    <property type="match status" value="1"/>
</dbReference>
<dbReference type="Pfam" id="PF01464">
    <property type="entry name" value="SLT"/>
    <property type="match status" value="1"/>
</dbReference>
<feature type="domain" description="Transglycosylase SLT" evidence="3">
    <location>
        <begin position="80"/>
        <end position="175"/>
    </location>
</feature>
<feature type="chain" id="PRO_5013207506" description="Lytic transglycosylase" evidence="2">
    <location>
        <begin position="23"/>
        <end position="207"/>
    </location>
</feature>
<dbReference type="SUPFAM" id="SSF53955">
    <property type="entry name" value="Lysozyme-like"/>
    <property type="match status" value="1"/>
</dbReference>
<dbReference type="EMBL" id="MTEI01000014">
    <property type="protein sequence ID" value="OQW86718.1"/>
    <property type="molecule type" value="Genomic_DNA"/>
</dbReference>
<dbReference type="InterPro" id="IPR008258">
    <property type="entry name" value="Transglycosylase_SLT_dom_1"/>
</dbReference>
<evidence type="ECO:0000313" key="6">
    <source>
        <dbReference type="Proteomes" id="UP000192505"/>
    </source>
</evidence>
<evidence type="ECO:0008006" key="7">
    <source>
        <dbReference type="Google" id="ProtNLM"/>
    </source>
</evidence>
<evidence type="ECO:0000259" key="4">
    <source>
        <dbReference type="Pfam" id="PF13511"/>
    </source>
</evidence>
<dbReference type="InterPro" id="IPR025392">
    <property type="entry name" value="DUF4124"/>
</dbReference>
<accession>A0A1W9KR38</accession>
<comment type="similarity">
    <text evidence="1">Belongs to the transglycosylase Slt family.</text>
</comment>
<reference evidence="5 6" key="1">
    <citation type="submission" date="2017-01" db="EMBL/GenBank/DDBJ databases">
        <title>Novel large sulfur bacteria in the metagenomes of groundwater-fed chemosynthetic microbial mats in the Lake Huron basin.</title>
        <authorList>
            <person name="Sharrar A.M."/>
            <person name="Flood B.E."/>
            <person name="Bailey J.V."/>
            <person name="Jones D.S."/>
            <person name="Biddanda B."/>
            <person name="Ruberg S.A."/>
            <person name="Marcus D.N."/>
            <person name="Dick G.J."/>
        </authorList>
    </citation>
    <scope>NUCLEOTIDE SEQUENCE [LARGE SCALE GENOMIC DNA]</scope>
    <source>
        <strain evidence="5">A7</strain>
    </source>
</reference>
<gene>
    <name evidence="5" type="ORF">BWK72_16200</name>
</gene>
<keyword evidence="2" id="KW-0732">Signal</keyword>
<feature type="domain" description="DUF4124" evidence="4">
    <location>
        <begin position="12"/>
        <end position="54"/>
    </location>
</feature>
<dbReference type="Pfam" id="PF13511">
    <property type="entry name" value="DUF4124"/>
    <property type="match status" value="1"/>
</dbReference>
<dbReference type="Proteomes" id="UP000192505">
    <property type="component" value="Unassembled WGS sequence"/>
</dbReference>
<proteinExistence type="inferred from homology"/>
<evidence type="ECO:0000256" key="1">
    <source>
        <dbReference type="ARBA" id="ARBA00007734"/>
    </source>
</evidence>
<dbReference type="PANTHER" id="PTHR37423">
    <property type="entry name" value="SOLUBLE LYTIC MUREIN TRANSGLYCOSYLASE-RELATED"/>
    <property type="match status" value="1"/>
</dbReference>
<feature type="signal peptide" evidence="2">
    <location>
        <begin position="1"/>
        <end position="22"/>
    </location>
</feature>
<evidence type="ECO:0000256" key="2">
    <source>
        <dbReference type="SAM" id="SignalP"/>
    </source>
</evidence>
<dbReference type="PANTHER" id="PTHR37423:SF2">
    <property type="entry name" value="MEMBRANE-BOUND LYTIC MUREIN TRANSGLYCOSYLASE C"/>
    <property type="match status" value="1"/>
</dbReference>
<dbReference type="AlphaFoldDB" id="A0A1W9KR38"/>
<evidence type="ECO:0000313" key="5">
    <source>
        <dbReference type="EMBL" id="OQW86718.1"/>
    </source>
</evidence>
<dbReference type="InterPro" id="IPR023346">
    <property type="entry name" value="Lysozyme-like_dom_sf"/>
</dbReference>
<comment type="caution">
    <text evidence="5">The sequence shown here is derived from an EMBL/GenBank/DDBJ whole genome shotgun (WGS) entry which is preliminary data.</text>
</comment>
<dbReference type="CDD" id="cd00254">
    <property type="entry name" value="LT-like"/>
    <property type="match status" value="1"/>
</dbReference>